<keyword evidence="3" id="KW-1185">Reference proteome</keyword>
<reference evidence="2" key="1">
    <citation type="submission" date="2022-09" db="EMBL/GenBank/DDBJ databases">
        <title>Culturomic study of gut microbiota in children with autism spectrum disorder.</title>
        <authorList>
            <person name="Efimov B.A."/>
            <person name="Chaplin A.V."/>
            <person name="Sokolova S.R."/>
            <person name="Pikina A.P."/>
            <person name="Korzhanova M."/>
            <person name="Belova V."/>
            <person name="Korostin D."/>
        </authorList>
    </citation>
    <scope>NUCLEOTIDE SEQUENCE</scope>
    <source>
        <strain evidence="2">ASD5510</strain>
    </source>
</reference>
<organism evidence="2 3">
    <name type="scientific">Hominibacterium faecale</name>
    <dbReference type="NCBI Taxonomy" id="2839743"/>
    <lineage>
        <taxon>Bacteria</taxon>
        <taxon>Bacillati</taxon>
        <taxon>Bacillota</taxon>
        <taxon>Clostridia</taxon>
        <taxon>Peptostreptococcales</taxon>
        <taxon>Anaerovoracaceae</taxon>
        <taxon>Hominibacterium</taxon>
    </lineage>
</organism>
<dbReference type="Proteomes" id="UP001065549">
    <property type="component" value="Unassembled WGS sequence"/>
</dbReference>
<evidence type="ECO:0000256" key="1">
    <source>
        <dbReference type="SAM" id="Phobius"/>
    </source>
</evidence>
<comment type="caution">
    <text evidence="2">The sequence shown here is derived from an EMBL/GenBank/DDBJ whole genome shotgun (WGS) entry which is preliminary data.</text>
</comment>
<dbReference type="EMBL" id="JAOSHN010000001">
    <property type="protein sequence ID" value="MCU7377052.1"/>
    <property type="molecule type" value="Genomic_DNA"/>
</dbReference>
<sequence length="66" mass="7236">MNKKTTVTLYYLASVLFYIVAITKFINSGFSSGVIWLCLGSACLCFGASAQSKNKRSDDEDTSNKK</sequence>
<proteinExistence type="predicted"/>
<keyword evidence="1" id="KW-0472">Membrane</keyword>
<feature type="transmembrane region" description="Helical" evidence="1">
    <location>
        <begin position="33"/>
        <end position="50"/>
    </location>
</feature>
<gene>
    <name evidence="2" type="ORF">OBO34_01645</name>
</gene>
<evidence type="ECO:0000313" key="2">
    <source>
        <dbReference type="EMBL" id="MCU7377052.1"/>
    </source>
</evidence>
<keyword evidence="1" id="KW-0812">Transmembrane</keyword>
<accession>A0A9J6QNR0</accession>
<protein>
    <submittedName>
        <fullName evidence="2">Uncharacterized protein</fullName>
    </submittedName>
</protein>
<dbReference type="RefSeq" id="WP_148397913.1">
    <property type="nucleotide sequence ID" value="NZ_JAJAGH010000005.1"/>
</dbReference>
<keyword evidence="1" id="KW-1133">Transmembrane helix</keyword>
<evidence type="ECO:0000313" key="3">
    <source>
        <dbReference type="Proteomes" id="UP001065549"/>
    </source>
</evidence>
<name>A0A9J6QNR0_9FIRM</name>
<dbReference type="AlphaFoldDB" id="A0A9J6QNR0"/>
<feature type="transmembrane region" description="Helical" evidence="1">
    <location>
        <begin position="7"/>
        <end position="27"/>
    </location>
</feature>